<dbReference type="AlphaFoldDB" id="A0AB34PH11"/>
<dbReference type="Proteomes" id="UP000030136">
    <property type="component" value="Unassembled WGS sequence"/>
</dbReference>
<reference evidence="1 2" key="1">
    <citation type="submission" date="2014-08" db="EMBL/GenBank/DDBJ databases">
        <title>Porphyromonas crevioricanis strain:COT-253_OH1447 Genome sequencing.</title>
        <authorList>
            <person name="Wallis C."/>
            <person name="Deusch O."/>
            <person name="O'Flynn C."/>
            <person name="Davis I."/>
            <person name="Jospin G."/>
            <person name="Darling A.E."/>
            <person name="Coil D.A."/>
            <person name="Alexiev A."/>
            <person name="Horsfall A."/>
            <person name="Kirkwood N."/>
            <person name="Harris S."/>
            <person name="Eisen J.A."/>
        </authorList>
    </citation>
    <scope>NUCLEOTIDE SEQUENCE [LARGE SCALE GENOMIC DNA]</scope>
    <source>
        <strain evidence="2">COT-253 OH1447</strain>
    </source>
</reference>
<sequence>MYIEGLMPEEEEEEEEEVRLFSSDGVRIWSAKASETGQLKLSLESLAAGTYIIRAGKRSARLLVK</sequence>
<evidence type="ECO:0008006" key="3">
    <source>
        <dbReference type="Google" id="ProtNLM"/>
    </source>
</evidence>
<comment type="caution">
    <text evidence="1">The sequence shown here is derived from an EMBL/GenBank/DDBJ whole genome shotgun (WGS) entry which is preliminary data.</text>
</comment>
<organism evidence="1 2">
    <name type="scientific">Porphyromonas crevioricanis</name>
    <dbReference type="NCBI Taxonomy" id="393921"/>
    <lineage>
        <taxon>Bacteria</taxon>
        <taxon>Pseudomonadati</taxon>
        <taxon>Bacteroidota</taxon>
        <taxon>Bacteroidia</taxon>
        <taxon>Bacteroidales</taxon>
        <taxon>Porphyromonadaceae</taxon>
        <taxon>Porphyromonas</taxon>
    </lineage>
</organism>
<evidence type="ECO:0000313" key="2">
    <source>
        <dbReference type="Proteomes" id="UP000030136"/>
    </source>
</evidence>
<gene>
    <name evidence="1" type="ORF">HQ38_06005</name>
</gene>
<proteinExistence type="predicted"/>
<protein>
    <recommendedName>
        <fullName evidence="3">Secretion system C-terminal sorting domain-containing protein</fullName>
    </recommendedName>
</protein>
<evidence type="ECO:0000313" key="1">
    <source>
        <dbReference type="EMBL" id="KGN94100.1"/>
    </source>
</evidence>
<accession>A0AB34PH11</accession>
<dbReference type="EMBL" id="JQJC01000020">
    <property type="protein sequence ID" value="KGN94100.1"/>
    <property type="molecule type" value="Genomic_DNA"/>
</dbReference>
<name>A0AB34PH11_9PORP</name>